<dbReference type="RefSeq" id="WP_087862166.1">
    <property type="nucleotide sequence ID" value="NZ_LT859958.1"/>
</dbReference>
<keyword evidence="5 8" id="KW-0274">FAD</keyword>
<dbReference type="GO" id="GO:0071949">
    <property type="term" value="F:FAD binding"/>
    <property type="evidence" value="ECO:0007669"/>
    <property type="project" value="TreeGrafter"/>
</dbReference>
<sequence>MANPKYGNIFTIMPILTPSRRWQPPFYPFKKRSFSERLEEALERSFKGLIWGCRMCGNCLLQETAFICPMACPKGYRNGPCGGSTPESCCVDESRPCIWHAIYVRAEKMNRLEKLLEVFPPLDWDKAGTSALRDVYNKINSHGKLRTISTIFRSSTTERKSKWERFFKDIRQPAWWDGDAYPHPPKPHEPVSSLEKLLSEGKFVLTCEIVPPAEDNFPVLDAKLAELSGLVDAVNITDNASAIPRLSAFACAQQALTSGIEPVLQMTTRDRNRLSLQASLIGASAAGIRNLLLVTGDHPIKAIAPFSHMDAWDLDSIQAVWIARKLRDEGVFLDGRTMDHPPSYFLGSAAAPFASEPRFQALRAEKKINAGTQFIQTNLIFDLPRFEAYLEELEKRNLLSRVHLIAGVAPIKSLAAAKYLRQLPGVVIPDDIMQRLADAKNTSTEALKICLELIEKLRALPGIRGLHFMAVPNTDHLKKVLIESGLRE</sequence>
<evidence type="ECO:0000313" key="10">
    <source>
        <dbReference type="EMBL" id="SMX54308.1"/>
    </source>
</evidence>
<evidence type="ECO:0000256" key="6">
    <source>
        <dbReference type="ARBA" id="ARBA00023002"/>
    </source>
</evidence>
<feature type="domain" description="Methylene-tetrahydrofolate reductase C-terminal-like" evidence="9">
    <location>
        <begin position="42"/>
        <end position="125"/>
    </location>
</feature>
<gene>
    <name evidence="10" type="ORF">CFX1CAM_1243</name>
</gene>
<name>A0A1Y6K603_9CHLR</name>
<dbReference type="Gene3D" id="3.20.20.220">
    <property type="match status" value="1"/>
</dbReference>
<comment type="similarity">
    <text evidence="3 8">Belongs to the methylenetetrahydrofolate reductase family.</text>
</comment>
<dbReference type="Pfam" id="PF12225">
    <property type="entry name" value="DUF5981"/>
    <property type="match status" value="1"/>
</dbReference>
<dbReference type="GO" id="GO:0106312">
    <property type="term" value="F:methylenetetrahydrofolate reductase (NADH) activity"/>
    <property type="evidence" value="ECO:0007669"/>
    <property type="project" value="UniProtKB-EC"/>
</dbReference>
<dbReference type="PANTHER" id="PTHR45754">
    <property type="entry name" value="METHYLENETETRAHYDROFOLATE REDUCTASE"/>
    <property type="match status" value="1"/>
</dbReference>
<dbReference type="CDD" id="cd00537">
    <property type="entry name" value="MTHFR"/>
    <property type="match status" value="1"/>
</dbReference>
<dbReference type="SUPFAM" id="SSF51730">
    <property type="entry name" value="FAD-linked oxidoreductase"/>
    <property type="match status" value="1"/>
</dbReference>
<evidence type="ECO:0000256" key="4">
    <source>
        <dbReference type="ARBA" id="ARBA00022630"/>
    </source>
</evidence>
<evidence type="ECO:0000259" key="9">
    <source>
        <dbReference type="Pfam" id="PF12225"/>
    </source>
</evidence>
<evidence type="ECO:0000256" key="3">
    <source>
        <dbReference type="ARBA" id="ARBA00006743"/>
    </source>
</evidence>
<keyword evidence="11" id="KW-1185">Reference proteome</keyword>
<evidence type="ECO:0000313" key="11">
    <source>
        <dbReference type="Proteomes" id="UP000195514"/>
    </source>
</evidence>
<dbReference type="EMBL" id="LT859958">
    <property type="protein sequence ID" value="SMX54308.1"/>
    <property type="molecule type" value="Genomic_DNA"/>
</dbReference>
<keyword evidence="6 8" id="KW-0560">Oxidoreductase</keyword>
<evidence type="ECO:0000256" key="2">
    <source>
        <dbReference type="ARBA" id="ARBA00004777"/>
    </source>
</evidence>
<organism evidence="10 11">
    <name type="scientific">Candidatus Brevifilum fermentans</name>
    <dbReference type="NCBI Taxonomy" id="1986204"/>
    <lineage>
        <taxon>Bacteria</taxon>
        <taxon>Bacillati</taxon>
        <taxon>Chloroflexota</taxon>
        <taxon>Anaerolineae</taxon>
        <taxon>Anaerolineales</taxon>
        <taxon>Anaerolineaceae</taxon>
        <taxon>Candidatus Brevifilum</taxon>
    </lineage>
</organism>
<evidence type="ECO:0000256" key="8">
    <source>
        <dbReference type="RuleBase" id="RU003862"/>
    </source>
</evidence>
<dbReference type="KEGG" id="abat:CFX1CAM_1243"/>
<dbReference type="AlphaFoldDB" id="A0A1Y6K603"/>
<dbReference type="Pfam" id="PF02219">
    <property type="entry name" value="MTHFR"/>
    <property type="match status" value="1"/>
</dbReference>
<dbReference type="PANTHER" id="PTHR45754:SF3">
    <property type="entry name" value="METHYLENETETRAHYDROFOLATE REDUCTASE (NADPH)"/>
    <property type="match status" value="1"/>
</dbReference>
<dbReference type="GO" id="GO:0035999">
    <property type="term" value="P:tetrahydrofolate interconversion"/>
    <property type="evidence" value="ECO:0007669"/>
    <property type="project" value="UniProtKB-UniPathway"/>
</dbReference>
<dbReference type="GO" id="GO:0005829">
    <property type="term" value="C:cytosol"/>
    <property type="evidence" value="ECO:0007669"/>
    <property type="project" value="TreeGrafter"/>
</dbReference>
<comment type="cofactor">
    <cofactor evidence="1 8">
        <name>FAD</name>
        <dbReference type="ChEBI" id="CHEBI:57692"/>
    </cofactor>
</comment>
<evidence type="ECO:0000256" key="5">
    <source>
        <dbReference type="ARBA" id="ARBA00022827"/>
    </source>
</evidence>
<dbReference type="InterPro" id="IPR022026">
    <property type="entry name" value="DUF5981"/>
</dbReference>
<evidence type="ECO:0000256" key="1">
    <source>
        <dbReference type="ARBA" id="ARBA00001974"/>
    </source>
</evidence>
<accession>A0A1Y6K603</accession>
<dbReference type="Proteomes" id="UP000195514">
    <property type="component" value="Chromosome I"/>
</dbReference>
<dbReference type="OrthoDB" id="9803687at2"/>
<dbReference type="InterPro" id="IPR029041">
    <property type="entry name" value="FAD-linked_oxidoreductase-like"/>
</dbReference>
<comment type="pathway">
    <text evidence="2 8">One-carbon metabolism; tetrahydrofolate interconversion.</text>
</comment>
<dbReference type="UniPathway" id="UPA00193"/>
<keyword evidence="4 8" id="KW-0285">Flavoprotein</keyword>
<evidence type="ECO:0000256" key="7">
    <source>
        <dbReference type="ARBA" id="ARBA00048628"/>
    </source>
</evidence>
<comment type="catalytic activity">
    <reaction evidence="7">
        <text>(6S)-5-methyl-5,6,7,8-tetrahydrofolate + NAD(+) = (6R)-5,10-methylene-5,6,7,8-tetrahydrofolate + NADH + H(+)</text>
        <dbReference type="Rhea" id="RHEA:19821"/>
        <dbReference type="ChEBI" id="CHEBI:15378"/>
        <dbReference type="ChEBI" id="CHEBI:15636"/>
        <dbReference type="ChEBI" id="CHEBI:18608"/>
        <dbReference type="ChEBI" id="CHEBI:57540"/>
        <dbReference type="ChEBI" id="CHEBI:57945"/>
        <dbReference type="EC" id="1.5.1.54"/>
    </reaction>
    <physiologicalReaction direction="right-to-left" evidence="7">
        <dbReference type="Rhea" id="RHEA:19823"/>
    </physiologicalReaction>
</comment>
<protein>
    <recommendedName>
        <fullName evidence="8">Methylenetetrahydrofolate reductase</fullName>
    </recommendedName>
</protein>
<dbReference type="GO" id="GO:0009086">
    <property type="term" value="P:methionine biosynthetic process"/>
    <property type="evidence" value="ECO:0007669"/>
    <property type="project" value="TreeGrafter"/>
</dbReference>
<dbReference type="InterPro" id="IPR003171">
    <property type="entry name" value="Mehydrof_redctse-like"/>
</dbReference>
<reference evidence="11" key="1">
    <citation type="submission" date="2017-05" db="EMBL/GenBank/DDBJ databases">
        <authorList>
            <person name="Kirkegaard R."/>
            <person name="Mcilroy J S."/>
        </authorList>
    </citation>
    <scope>NUCLEOTIDE SEQUENCE [LARGE SCALE GENOMIC DNA]</scope>
</reference>
<proteinExistence type="inferred from homology"/>